<feature type="compositionally biased region" description="Polar residues" evidence="11">
    <location>
        <begin position="117"/>
        <end position="128"/>
    </location>
</feature>
<gene>
    <name evidence="13" type="ORF">PNOK_0880700</name>
</gene>
<dbReference type="SUPFAM" id="SSF51445">
    <property type="entry name" value="(Trans)glycosidases"/>
    <property type="match status" value="1"/>
</dbReference>
<dbReference type="FunFam" id="3.20.20.300:FF:000002">
    <property type="entry name" value="Probable beta-glucosidase"/>
    <property type="match status" value="1"/>
</dbReference>
<dbReference type="InterPro" id="IPR036962">
    <property type="entry name" value="Glyco_hydro_3_N_sf"/>
</dbReference>
<dbReference type="InterPro" id="IPR001764">
    <property type="entry name" value="Glyco_hydro_3_N"/>
</dbReference>
<protein>
    <recommendedName>
        <fullName evidence="4">beta-glucosidase</fullName>
        <ecNumber evidence="4">3.2.1.21</ecNumber>
    </recommendedName>
</protein>
<dbReference type="EMBL" id="NBII01000009">
    <property type="protein sequence ID" value="PAV15949.1"/>
    <property type="molecule type" value="Genomic_DNA"/>
</dbReference>
<comment type="similarity">
    <text evidence="3">Belongs to the glycosyl hydrolase 3 family.</text>
</comment>
<evidence type="ECO:0000256" key="4">
    <source>
        <dbReference type="ARBA" id="ARBA00012744"/>
    </source>
</evidence>
<evidence type="ECO:0000256" key="9">
    <source>
        <dbReference type="ARBA" id="ARBA00023295"/>
    </source>
</evidence>
<comment type="pathway">
    <text evidence="2">Glycan metabolism; cellulose degradation.</text>
</comment>
<feature type="compositionally biased region" description="Low complexity" evidence="11">
    <location>
        <begin position="87"/>
        <end position="116"/>
    </location>
</feature>
<dbReference type="GO" id="GO:0030245">
    <property type="term" value="P:cellulose catabolic process"/>
    <property type="evidence" value="ECO:0007669"/>
    <property type="project" value="UniProtKB-KW"/>
</dbReference>
<evidence type="ECO:0000256" key="11">
    <source>
        <dbReference type="SAM" id="MobiDB-lite"/>
    </source>
</evidence>
<dbReference type="InterPro" id="IPR026891">
    <property type="entry name" value="Fn3-like"/>
</dbReference>
<dbReference type="InterPro" id="IPR050288">
    <property type="entry name" value="Cellulose_deg_GH3"/>
</dbReference>
<dbReference type="EC" id="3.2.1.21" evidence="4"/>
<dbReference type="SMART" id="SM01217">
    <property type="entry name" value="Fn3_like"/>
    <property type="match status" value="1"/>
</dbReference>
<dbReference type="Pfam" id="PF01915">
    <property type="entry name" value="Glyco_hydro_3_C"/>
    <property type="match status" value="1"/>
</dbReference>
<keyword evidence="10" id="KW-0624">Polysaccharide degradation</keyword>
<evidence type="ECO:0000256" key="8">
    <source>
        <dbReference type="ARBA" id="ARBA00023277"/>
    </source>
</evidence>
<feature type="region of interest" description="Disordered" evidence="11">
    <location>
        <begin position="87"/>
        <end position="128"/>
    </location>
</feature>
<dbReference type="AlphaFoldDB" id="A0A286U8U4"/>
<evidence type="ECO:0000313" key="13">
    <source>
        <dbReference type="EMBL" id="PAV15949.1"/>
    </source>
</evidence>
<name>A0A286U8U4_9AGAM</name>
<dbReference type="Gene3D" id="3.40.50.1700">
    <property type="entry name" value="Glycoside hydrolase family 3 C-terminal domain"/>
    <property type="match status" value="1"/>
</dbReference>
<evidence type="ECO:0000313" key="14">
    <source>
        <dbReference type="Proteomes" id="UP000217199"/>
    </source>
</evidence>
<evidence type="ECO:0000256" key="1">
    <source>
        <dbReference type="ARBA" id="ARBA00000448"/>
    </source>
</evidence>
<evidence type="ECO:0000259" key="12">
    <source>
        <dbReference type="SMART" id="SM01217"/>
    </source>
</evidence>
<dbReference type="InParanoid" id="A0A286U8U4"/>
<keyword evidence="14" id="KW-1185">Reference proteome</keyword>
<dbReference type="Proteomes" id="UP000217199">
    <property type="component" value="Unassembled WGS sequence"/>
</dbReference>
<evidence type="ECO:0000256" key="10">
    <source>
        <dbReference type="ARBA" id="ARBA00023326"/>
    </source>
</evidence>
<dbReference type="Pfam" id="PF00933">
    <property type="entry name" value="Glyco_hydro_3"/>
    <property type="match status" value="1"/>
</dbReference>
<dbReference type="Pfam" id="PF14310">
    <property type="entry name" value="Fn3-like"/>
    <property type="match status" value="1"/>
</dbReference>
<dbReference type="PANTHER" id="PTHR42715">
    <property type="entry name" value="BETA-GLUCOSIDASE"/>
    <property type="match status" value="1"/>
</dbReference>
<dbReference type="PRINTS" id="PR00133">
    <property type="entry name" value="GLHYDRLASE3"/>
</dbReference>
<keyword evidence="8" id="KW-0119">Carbohydrate metabolism</keyword>
<proteinExistence type="inferred from homology"/>
<organism evidence="13 14">
    <name type="scientific">Pyrrhoderma noxium</name>
    <dbReference type="NCBI Taxonomy" id="2282107"/>
    <lineage>
        <taxon>Eukaryota</taxon>
        <taxon>Fungi</taxon>
        <taxon>Dikarya</taxon>
        <taxon>Basidiomycota</taxon>
        <taxon>Agaricomycotina</taxon>
        <taxon>Agaricomycetes</taxon>
        <taxon>Hymenochaetales</taxon>
        <taxon>Hymenochaetaceae</taxon>
        <taxon>Pyrrhoderma</taxon>
    </lineage>
</organism>
<dbReference type="STRING" id="2282107.A0A286U8U4"/>
<keyword evidence="6" id="KW-0136">Cellulose degradation</keyword>
<dbReference type="InterPro" id="IPR036881">
    <property type="entry name" value="Glyco_hydro_3_C_sf"/>
</dbReference>
<dbReference type="Gene3D" id="2.60.40.10">
    <property type="entry name" value="Immunoglobulins"/>
    <property type="match status" value="1"/>
</dbReference>
<keyword evidence="5 13" id="KW-0378">Hydrolase</keyword>
<feature type="domain" description="Fibronectin type III-like" evidence="12">
    <location>
        <begin position="832"/>
        <end position="901"/>
    </location>
</feature>
<dbReference type="SUPFAM" id="SSF52279">
    <property type="entry name" value="Beta-D-glucan exohydrolase, C-terminal domain"/>
    <property type="match status" value="1"/>
</dbReference>
<evidence type="ECO:0000256" key="7">
    <source>
        <dbReference type="ARBA" id="ARBA00023180"/>
    </source>
</evidence>
<reference evidence="13 14" key="1">
    <citation type="journal article" date="2017" name="Mol. Ecol.">
        <title>Comparative and population genomic landscape of Phellinus noxius: A hypervariable fungus causing root rot in trees.</title>
        <authorList>
            <person name="Chung C.L."/>
            <person name="Lee T.J."/>
            <person name="Akiba M."/>
            <person name="Lee H.H."/>
            <person name="Kuo T.H."/>
            <person name="Liu D."/>
            <person name="Ke H.M."/>
            <person name="Yokoi T."/>
            <person name="Roa M.B."/>
            <person name="Lu M.J."/>
            <person name="Chang Y.Y."/>
            <person name="Ann P.J."/>
            <person name="Tsai J.N."/>
            <person name="Chen C.Y."/>
            <person name="Tzean S.S."/>
            <person name="Ota Y."/>
            <person name="Hattori T."/>
            <person name="Sahashi N."/>
            <person name="Liou R.F."/>
            <person name="Kikuchi T."/>
            <person name="Tsai I.J."/>
        </authorList>
    </citation>
    <scope>NUCLEOTIDE SEQUENCE [LARGE SCALE GENOMIC DNA]</scope>
    <source>
        <strain evidence="13 14">FFPRI411160</strain>
    </source>
</reference>
<dbReference type="FunFam" id="3.40.50.1700:FF:000003">
    <property type="entry name" value="Probable beta-glucosidase"/>
    <property type="match status" value="1"/>
</dbReference>
<evidence type="ECO:0000256" key="5">
    <source>
        <dbReference type="ARBA" id="ARBA00022801"/>
    </source>
</evidence>
<keyword evidence="9" id="KW-0326">Glycosidase</keyword>
<dbReference type="GO" id="GO:0008422">
    <property type="term" value="F:beta-glucosidase activity"/>
    <property type="evidence" value="ECO:0007669"/>
    <property type="project" value="UniProtKB-EC"/>
</dbReference>
<dbReference type="InterPro" id="IPR013783">
    <property type="entry name" value="Ig-like_fold"/>
</dbReference>
<evidence type="ECO:0000256" key="2">
    <source>
        <dbReference type="ARBA" id="ARBA00004987"/>
    </source>
</evidence>
<dbReference type="InterPro" id="IPR002772">
    <property type="entry name" value="Glyco_hydro_3_C"/>
</dbReference>
<dbReference type="OrthoDB" id="416222at2759"/>
<dbReference type="PANTHER" id="PTHR42715:SF2">
    <property type="entry name" value="BETA-GLUCOSIDASE F-RELATED"/>
    <property type="match status" value="1"/>
</dbReference>
<dbReference type="InterPro" id="IPR017853">
    <property type="entry name" value="GH"/>
</dbReference>
<dbReference type="Gene3D" id="3.20.20.300">
    <property type="entry name" value="Glycoside hydrolase, family 3, N-terminal domain"/>
    <property type="match status" value="1"/>
</dbReference>
<evidence type="ECO:0000256" key="3">
    <source>
        <dbReference type="ARBA" id="ARBA00005336"/>
    </source>
</evidence>
<comment type="caution">
    <text evidence="13">The sequence shown here is derived from an EMBL/GenBank/DDBJ whole genome shotgun (WGS) entry which is preliminary data.</text>
</comment>
<comment type="catalytic activity">
    <reaction evidence="1">
        <text>Hydrolysis of terminal, non-reducing beta-D-glucosyl residues with release of beta-D-glucose.</text>
        <dbReference type="EC" id="3.2.1.21"/>
    </reaction>
</comment>
<sequence>MYFLHFAFAVRKRTPEKNSTVGFLEGIPRQVMGLSSRVPKSGGIVECTVYEVRGERLVGQYTKMALLRNRFLILLSLVAVATAQSSGSLSSDTSSTRTTDTASASTITSSTEVTTAPSSTSSDTESYVTTGSTGSSILYSSYSALFSFTPGSTASATGPGGIDVQNPPNPAETHPFTAYVSPTQSAVDGISPETDPLSPPEAGKNLIPNFDSAWEQALSKAKELISNFSVEEKVNFTTGVFWEGGLCAGNMPAVPADGSGTWKGLCLHDGPIGVRSTDFATAFPAGINAAATWQRSLIRERGYAIGEEFKGKGVQVALGPMMNLGRVAQGGRNWEGFGADPFLAGESAYETILGIQAAGVQAVAKHYVDNEQEHNRTTESSNVNDRAQHELYVAPFLRSVQAGVVSVMCSYNQINETYACENDRTLNQILKDELGFKGYVMSDWGAHHSTVASAIHGLDMSMPGDGSMGDGWSYWGANLTLSVNNGSVSEERLDDMATRVAAAWYFIHQDEGFPETNFNSFDPLDEVNNKHVDVQDAGPQPEGPNPFYLNTGNTGILAVGWGSGSANLTYVITPLEAIQARSRKDRTTVDYILTNYDLKSAGDVAYQADTAIVFVNSDSGENIITYDGNEGDRRNLTAWHNGDALVLAAAAQNNNTIVVVHSVGPMIMEDWIEHENITAVVWAGLGGTETGNGLVDVLYGDVNPSARLPYTIAKDVEDYGVSLILGGDPDSILQIPYEEELLIDYRHFDASGIEPRYEFGYGLSYTTFGYSELRVLEVDNQYTNKSVIKSWKNGTANAGGEGVGSSTALWLHEPAYKVTFSVENTGDVAGTEIPQLYISFPESAGSPPSILKGFTDVYLEAGESRQLAITISRYDLSIWDVVSQSWVRPQGDIGVKIGASSRDLRLNGTISA</sequence>
<keyword evidence="7" id="KW-0325">Glycoprotein</keyword>
<accession>A0A286U8U4</accession>
<evidence type="ECO:0000256" key="6">
    <source>
        <dbReference type="ARBA" id="ARBA00023001"/>
    </source>
</evidence>